<gene>
    <name evidence="1" type="ORF">BACCELL_01972</name>
</gene>
<protein>
    <submittedName>
        <fullName evidence="1">Uncharacterized protein</fullName>
    </submittedName>
</protein>
<organism evidence="1 2">
    <name type="scientific">Bacteroides cellulosilyticus DSM 14838</name>
    <dbReference type="NCBI Taxonomy" id="537012"/>
    <lineage>
        <taxon>Bacteria</taxon>
        <taxon>Pseudomonadati</taxon>
        <taxon>Bacteroidota</taxon>
        <taxon>Bacteroidia</taxon>
        <taxon>Bacteroidales</taxon>
        <taxon>Bacteroidaceae</taxon>
        <taxon>Bacteroides</taxon>
    </lineage>
</organism>
<dbReference type="HOGENOM" id="CLU_211325_0_0_10"/>
<comment type="caution">
    <text evidence="1">The sequence shown here is derived from an EMBL/GenBank/DDBJ whole genome shotgun (WGS) entry which is preliminary data.</text>
</comment>
<reference evidence="1 2" key="1">
    <citation type="submission" date="2008-12" db="EMBL/GenBank/DDBJ databases">
        <authorList>
            <person name="Fulton L."/>
            <person name="Clifton S."/>
            <person name="Fulton B."/>
            <person name="Xu J."/>
            <person name="Minx P."/>
            <person name="Pepin K.H."/>
            <person name="Johnson M."/>
            <person name="Bhonagiri V."/>
            <person name="Nash W.E."/>
            <person name="Mardis E.R."/>
            <person name="Wilson R.K."/>
        </authorList>
    </citation>
    <scope>NUCLEOTIDE SEQUENCE [LARGE SCALE GENOMIC DNA]</scope>
    <source>
        <strain evidence="1 2">DSM 14838</strain>
    </source>
</reference>
<evidence type="ECO:0000313" key="2">
    <source>
        <dbReference type="Proteomes" id="UP000003711"/>
    </source>
</evidence>
<dbReference type="Proteomes" id="UP000003711">
    <property type="component" value="Unassembled WGS sequence"/>
</dbReference>
<accession>E2NCG4</accession>
<proteinExistence type="predicted"/>
<sequence length="52" mass="6136">MLHKATLSSLKGYTIFQKGCSLVKKRSIFLYFKEDKQRNLIIDFVGIYYICN</sequence>
<name>E2NCG4_9BACE</name>
<reference evidence="1 2" key="2">
    <citation type="submission" date="2009-01" db="EMBL/GenBank/DDBJ databases">
        <title>Draft genome sequence of Bacteroides cellulosilyticus (DSM 14838).</title>
        <authorList>
            <person name="Sudarsanam P."/>
            <person name="Ley R."/>
            <person name="Guruge J."/>
            <person name="Turnbaugh P.J."/>
            <person name="Mahowald M."/>
            <person name="Liep D."/>
            <person name="Gordon J."/>
        </authorList>
    </citation>
    <scope>NUCLEOTIDE SEQUENCE [LARGE SCALE GENOMIC DNA]</scope>
    <source>
        <strain evidence="1 2">DSM 14838</strain>
    </source>
</reference>
<dbReference type="EMBL" id="ACCH01000152">
    <property type="protein sequence ID" value="EEF90427.1"/>
    <property type="molecule type" value="Genomic_DNA"/>
</dbReference>
<evidence type="ECO:0000313" key="1">
    <source>
        <dbReference type="EMBL" id="EEF90427.1"/>
    </source>
</evidence>
<dbReference type="AlphaFoldDB" id="E2NCG4"/>